<keyword evidence="2 7" id="KW-0645">Protease</keyword>
<evidence type="ECO:0000256" key="6">
    <source>
        <dbReference type="ARBA" id="ARBA00023157"/>
    </source>
</evidence>
<dbReference type="CDD" id="cd04842">
    <property type="entry name" value="Peptidases_S8_Kp43_protease"/>
    <property type="match status" value="1"/>
</dbReference>
<dbReference type="GO" id="GO:0006508">
    <property type="term" value="P:proteolysis"/>
    <property type="evidence" value="ECO:0007669"/>
    <property type="project" value="UniProtKB-KW"/>
</dbReference>
<dbReference type="InterPro" id="IPR034058">
    <property type="entry name" value="TagA/B/C/D_pept_dom"/>
</dbReference>
<dbReference type="Pfam" id="PF13385">
    <property type="entry name" value="Laminin_G_3"/>
    <property type="match status" value="1"/>
</dbReference>
<dbReference type="InterPro" id="IPR013320">
    <property type="entry name" value="ConA-like_dom_sf"/>
</dbReference>
<comment type="similarity">
    <text evidence="1 7">Belongs to the peptidase S8 family.</text>
</comment>
<dbReference type="SUPFAM" id="SSF49899">
    <property type="entry name" value="Concanavalin A-like lectins/glucanases"/>
    <property type="match status" value="1"/>
</dbReference>
<dbReference type="Pfam" id="PF01483">
    <property type="entry name" value="P_proprotein"/>
    <property type="match status" value="1"/>
</dbReference>
<dbReference type="SMART" id="SM00560">
    <property type="entry name" value="LamGL"/>
    <property type="match status" value="1"/>
</dbReference>
<evidence type="ECO:0000259" key="8">
    <source>
        <dbReference type="SMART" id="SM00560"/>
    </source>
</evidence>
<dbReference type="SUPFAM" id="SSF49785">
    <property type="entry name" value="Galactose-binding domain-like"/>
    <property type="match status" value="2"/>
</dbReference>
<dbReference type="RefSeq" id="WP_165107913.1">
    <property type="nucleotide sequence ID" value="NZ_JAAKYA010000066.1"/>
</dbReference>
<feature type="non-terminal residue" evidence="9">
    <location>
        <position position="1934"/>
    </location>
</feature>
<dbReference type="InterPro" id="IPR002884">
    <property type="entry name" value="P_dom"/>
</dbReference>
<feature type="active site" description="Charge relay system" evidence="7">
    <location>
        <position position="339"/>
    </location>
</feature>
<evidence type="ECO:0000256" key="7">
    <source>
        <dbReference type="PROSITE-ProRule" id="PRU01240"/>
    </source>
</evidence>
<comment type="caution">
    <text evidence="9">The sequence shown here is derived from an EMBL/GenBank/DDBJ whole genome shotgun (WGS) entry which is preliminary data.</text>
</comment>
<dbReference type="InterPro" id="IPR051048">
    <property type="entry name" value="Peptidase_S8/S53_subtilisin"/>
</dbReference>
<dbReference type="InterPro" id="IPR015500">
    <property type="entry name" value="Peptidase_S8_subtilisin-rel"/>
</dbReference>
<dbReference type="PROSITE" id="PS51892">
    <property type="entry name" value="SUBTILASE"/>
    <property type="match status" value="1"/>
</dbReference>
<evidence type="ECO:0000256" key="1">
    <source>
        <dbReference type="ARBA" id="ARBA00011073"/>
    </source>
</evidence>
<dbReference type="Proteomes" id="UP000477311">
    <property type="component" value="Unassembled WGS sequence"/>
</dbReference>
<evidence type="ECO:0000256" key="2">
    <source>
        <dbReference type="ARBA" id="ARBA00022670"/>
    </source>
</evidence>
<dbReference type="InterPro" id="IPR006558">
    <property type="entry name" value="LamG-like"/>
</dbReference>
<dbReference type="SUPFAM" id="SSF52743">
    <property type="entry name" value="Subtilisin-like"/>
    <property type="match status" value="1"/>
</dbReference>
<keyword evidence="5 7" id="KW-0720">Serine protease</keyword>
<dbReference type="GO" id="GO:0004252">
    <property type="term" value="F:serine-type endopeptidase activity"/>
    <property type="evidence" value="ECO:0007669"/>
    <property type="project" value="UniProtKB-UniRule"/>
</dbReference>
<feature type="active site" description="Charge relay system" evidence="7">
    <location>
        <position position="311"/>
    </location>
</feature>
<dbReference type="PRINTS" id="PR00723">
    <property type="entry name" value="SUBTILISIN"/>
</dbReference>
<dbReference type="PANTHER" id="PTHR43399:SF4">
    <property type="entry name" value="CELL WALL-ASSOCIATED PROTEASE"/>
    <property type="match status" value="1"/>
</dbReference>
<feature type="active site" description="Charge relay system" evidence="7">
    <location>
        <position position="720"/>
    </location>
</feature>
<dbReference type="PANTHER" id="PTHR43399">
    <property type="entry name" value="SUBTILISIN-RELATED"/>
    <property type="match status" value="1"/>
</dbReference>
<dbReference type="Gene3D" id="2.60.120.380">
    <property type="match status" value="2"/>
</dbReference>
<sequence>MSRRPSFWLVLSLLLFGLSALLWQRAEQRQASRRSLPDSTRAPSVEPVWDVTPRMLRAEAGDAVWQRMAGGTTGTLSRAALRLTNAVHTPTEWLRLPSAILLENAWWDTAAGPTPQVPDAFRSPGDPGAYIVQHRASHPNLILTAIRAAGAAVVSYIPNNAYLVRADRAVAEQLGRHPDVQAVLPYEPYYKLRGDLLPRAVSGVPLGLGERLHLAVFADAADQVRTELTRRGVRVLAEEPSPFGPVLTVEPPPDRWTDLALLPEVQLIEPATHRVPANDLGRVRIGVAETPIAPESWMGLTGTNVLVNVNDSGVDGSHPDLAGRMLADLPDVLTDTNGHGTHVIGTIAGSGAMSSTVTNASGSPMPSVTGQFRGVAPAARVFVQPVLMEERPGRAGAAAVLPDSVLQETAARTNAFISNNSWHYAGRTGYDLAAARYDAATRDALPLDPGSQPLLFVFAAGNYGGGNPSGLGGDADTIRSPGTAKNVITVGSLEQLRLITNEVVLCQPYDTGTNTITLCVTNAPWREDTDSDDQVAASSSRGNTGVGVEGEFGRFKPDVVAPGEWVVSARSQQWDENAYYNPTNVYGDVFRDLIVAPGAMNRYSVYVPYNAVQLEIEILPNRNSPVPFPGLPLFVRAGEFPTPADLAGTNHVTIPPDLMADLTPRDASWNIGVGNPTDAEVSFDLRVRVSTTNDLGNALEVRRQLNDALGPWYRYESGTSMAAAFVAGTLALMQEYFEQHGLRPSPALLKALLINGARSVNPLYDFEVRTLHNYQGWGRVNLPTALPPVLTNGLPAGRGPLVFFEQSPTNALVTGAQHVRLLTLTEEARALPLRITLVWTDPPGNPVAGVKLVNDLDLVVTNLDTGEVFFGNDIPAGSDFTQPWRTNEPPRTDPVNNVENVFLPPPLGTNYSVTVIGRRVNVNAVTEHTNQIAQDYVLVISSGDGDLPNAFTVSDVTATASTAATLRQTTNTFSPDTTPGYAGMLLLGERVGANPPLLGITNGLPSQWRFYVLTNTYNYTNAAFITFLPHTLSIPRMGVNETDVENATRQEADIDLYVSLNPALTNLDPAALAAADRSRGRGGTELIVYSNAVPGGVYYVGVKAEDQMASDYGFLGIFSLQPFSTLEDGNQIVRGFPVPTLIPDGSPAAPGAALVFGVATFPMQIRRVIVTNVLSHQNFGDLLVSLGHNNRFAVLRNHTYPSLPPPFTALTIYEDLQEGDVPGAQRSDGPGSLAEFVGEEAAGLWILQVLDDALTQTGRVDHLTLRIEPARLEETNAWRGIQPFSFRYEVVDVPQDATNLTVCVTTTNAPVELYLRHGDFPTRTVYDHFLPVPVPGACLSVDRSSAPPLRPGRYYIGVFNPQPFAQYVQIVVRVDRDPAAIRPVLATSNADVPLLDDAVTYAAMLVTNRGRIASVEVGVRVDHPRVSDLAITLVSPSGTRILLSEARGWTNPAGMGSTYWITNVVPVEYSGGPDPVTNVVDVGVNQGTVTIEYDFYNLPDRMRVYYEGQLLADTGMTSGQGRLELEFGPGSSTLITVTVNENGNDEPRTEWRYTLSSVREIHNYLIFTENTNLATAPIKFLSPPFAPPTNRLETFLGGFETAVPGWYDAGQVVEGWTNAGPGAVLVVSDSAWAHTGQKFLSLQSGSLVRTLPTVTGRNYLLQFASRQAPLMEGIIGWWPGEGNARNVVNDLEGIYMGQAGSRFTNGVVGAAFGFDGVSDAIRVPMQPTFQVTTGVTAEAWIYPTSWGTNGILTRWGAVGINDRSFRLALNSQGNPYFEISPDGSDCSAQCRALYSGPVPLNQWTHVAGTYDGSYIRLYVNGSQEAESYRPGTIWAGATDLVIGGEVTGGQLFSPFAGRIDEPTLYNRALTPEEIRLIYEAGPRGKCALATPPAVCPGEPVMSAAVAGTLTNVVWSGTTDWVTNTLAFVAAGPAT</sequence>
<evidence type="ECO:0000256" key="3">
    <source>
        <dbReference type="ARBA" id="ARBA00022729"/>
    </source>
</evidence>
<feature type="domain" description="LamG-like jellyroll fold" evidence="8">
    <location>
        <begin position="1733"/>
        <end position="1872"/>
    </location>
</feature>
<dbReference type="InterPro" id="IPR008979">
    <property type="entry name" value="Galactose-bd-like_sf"/>
</dbReference>
<keyword evidence="6" id="KW-1015">Disulfide bond</keyword>
<dbReference type="Gene3D" id="2.60.120.200">
    <property type="match status" value="1"/>
</dbReference>
<keyword evidence="10" id="KW-1185">Reference proteome</keyword>
<dbReference type="EMBL" id="JAAKYA010000066">
    <property type="protein sequence ID" value="NGO39721.1"/>
    <property type="molecule type" value="Genomic_DNA"/>
</dbReference>
<dbReference type="InterPro" id="IPR036852">
    <property type="entry name" value="Peptidase_S8/S53_dom_sf"/>
</dbReference>
<dbReference type="Gene3D" id="2.60.120.260">
    <property type="entry name" value="Galactose-binding domain-like"/>
    <property type="match status" value="1"/>
</dbReference>
<protein>
    <submittedName>
        <fullName evidence="9">S8 family serine peptidase</fullName>
    </submittedName>
</protein>
<accession>A0A6M1RWC6</accession>
<evidence type="ECO:0000256" key="4">
    <source>
        <dbReference type="ARBA" id="ARBA00022801"/>
    </source>
</evidence>
<evidence type="ECO:0000313" key="9">
    <source>
        <dbReference type="EMBL" id="NGO39721.1"/>
    </source>
</evidence>
<evidence type="ECO:0000256" key="5">
    <source>
        <dbReference type="ARBA" id="ARBA00022825"/>
    </source>
</evidence>
<name>A0A6M1RWC6_9BACT</name>
<proteinExistence type="inferred from homology"/>
<keyword evidence="4 7" id="KW-0378">Hydrolase</keyword>
<reference evidence="9 10" key="1">
    <citation type="submission" date="2020-02" db="EMBL/GenBank/DDBJ databases">
        <title>Draft genome sequence of Limisphaera ngatamarikiensis NGM72.4T, a thermophilic Verrucomicrobia grouped in subdivision 3.</title>
        <authorList>
            <person name="Carere C.R."/>
            <person name="Steen J."/>
            <person name="Hugenholtz P."/>
            <person name="Stott M.B."/>
        </authorList>
    </citation>
    <scope>NUCLEOTIDE SEQUENCE [LARGE SCALE GENOMIC DNA]</scope>
    <source>
        <strain evidence="9 10">NGM72.4</strain>
    </source>
</reference>
<dbReference type="Pfam" id="PF00082">
    <property type="entry name" value="Peptidase_S8"/>
    <property type="match status" value="2"/>
</dbReference>
<organism evidence="9 10">
    <name type="scientific">Limisphaera ngatamarikiensis</name>
    <dbReference type="NCBI Taxonomy" id="1324935"/>
    <lineage>
        <taxon>Bacteria</taxon>
        <taxon>Pseudomonadati</taxon>
        <taxon>Verrucomicrobiota</taxon>
        <taxon>Verrucomicrobiia</taxon>
        <taxon>Limisphaerales</taxon>
        <taxon>Limisphaeraceae</taxon>
        <taxon>Limisphaera</taxon>
    </lineage>
</organism>
<dbReference type="Gene3D" id="3.40.50.200">
    <property type="entry name" value="Peptidase S8/S53 domain"/>
    <property type="match status" value="2"/>
</dbReference>
<evidence type="ECO:0000313" key="10">
    <source>
        <dbReference type="Proteomes" id="UP000477311"/>
    </source>
</evidence>
<gene>
    <name evidence="9" type="ORF">G4L39_09995</name>
</gene>
<keyword evidence="3" id="KW-0732">Signal</keyword>
<dbReference type="InterPro" id="IPR000209">
    <property type="entry name" value="Peptidase_S8/S53_dom"/>
</dbReference>